<protein>
    <submittedName>
        <fullName evidence="2">Phosphotransferase</fullName>
    </submittedName>
</protein>
<proteinExistence type="predicted"/>
<dbReference type="AlphaFoldDB" id="A0AAU1HW60"/>
<evidence type="ECO:0000313" key="2">
    <source>
        <dbReference type="EMBL" id="WTP86889.1"/>
    </source>
</evidence>
<feature type="domain" description="Aminoglycoside phosphotransferase" evidence="1">
    <location>
        <begin position="155"/>
        <end position="217"/>
    </location>
</feature>
<dbReference type="InterPro" id="IPR011009">
    <property type="entry name" value="Kinase-like_dom_sf"/>
</dbReference>
<gene>
    <name evidence="2" type="ORF">OG477_16560</name>
</gene>
<dbReference type="Pfam" id="PF01636">
    <property type="entry name" value="APH"/>
    <property type="match status" value="1"/>
</dbReference>
<name>A0AAU1HW60_9ACTN</name>
<organism evidence="2">
    <name type="scientific">Streptomyces sp. NBC_00180</name>
    <dbReference type="NCBI Taxonomy" id="2903632"/>
    <lineage>
        <taxon>Bacteria</taxon>
        <taxon>Bacillati</taxon>
        <taxon>Actinomycetota</taxon>
        <taxon>Actinomycetes</taxon>
        <taxon>Kitasatosporales</taxon>
        <taxon>Streptomycetaceae</taxon>
        <taxon>Streptomyces</taxon>
    </lineage>
</organism>
<accession>A0AAU1HW60</accession>
<evidence type="ECO:0000259" key="1">
    <source>
        <dbReference type="Pfam" id="PF01636"/>
    </source>
</evidence>
<dbReference type="EMBL" id="CP108140">
    <property type="protein sequence ID" value="WTP86889.1"/>
    <property type="molecule type" value="Genomic_DNA"/>
</dbReference>
<dbReference type="SUPFAM" id="SSF56112">
    <property type="entry name" value="Protein kinase-like (PK-like)"/>
    <property type="match status" value="1"/>
</dbReference>
<reference evidence="2" key="1">
    <citation type="submission" date="2022-10" db="EMBL/GenBank/DDBJ databases">
        <title>The complete genomes of actinobacterial strains from the NBC collection.</title>
        <authorList>
            <person name="Joergensen T.S."/>
            <person name="Alvarez Arevalo M."/>
            <person name="Sterndorff E.B."/>
            <person name="Faurdal D."/>
            <person name="Vuksanovic O."/>
            <person name="Mourched A.-S."/>
            <person name="Charusanti P."/>
            <person name="Shaw S."/>
            <person name="Blin K."/>
            <person name="Weber T."/>
        </authorList>
    </citation>
    <scope>NUCLEOTIDE SEQUENCE</scope>
    <source>
        <strain evidence="2">NBC 00180</strain>
    </source>
</reference>
<dbReference type="InterPro" id="IPR002575">
    <property type="entry name" value="Aminoglycoside_PTrfase"/>
</dbReference>
<sequence>MYSPPTDPTDQQRMRRAFAWSAETLGATIAGSEVWGWHGRTLSSHVEHPDRGACWLRLLSAPQDKATGKIWEGNRQAAALFDGHIHKPLLYDTKKSSNGGYAYHAELYQYIADPVASSSPVLRTDLDPPTEWWHSLHTDLEHVNTVSTDRVAVRQEWVDRTVPRFLDMPGPRITDWAPAHGDLHTANLTSTTPYLLDWEGFGLAPTGYDPAMLLAYSLLVPTFANRVRDTFPVLKTEPGRVAQIIVITELLQSASRGDHPELTPALRALASHLA</sequence>